<dbReference type="EMBL" id="CAIIXF020000008">
    <property type="protein sequence ID" value="CAH1790763.1"/>
    <property type="molecule type" value="Genomic_DNA"/>
</dbReference>
<dbReference type="SUPFAM" id="SSF47473">
    <property type="entry name" value="EF-hand"/>
    <property type="match status" value="1"/>
</dbReference>
<dbReference type="InterPro" id="IPR038765">
    <property type="entry name" value="Papain-like_cys_pep_sf"/>
</dbReference>
<dbReference type="PROSITE" id="PS50203">
    <property type="entry name" value="CALPAIN_CAT"/>
    <property type="match status" value="1"/>
</dbReference>
<proteinExistence type="inferred from homology"/>
<keyword evidence="4" id="KW-0788">Thiol protease</keyword>
<evidence type="ECO:0000256" key="2">
    <source>
        <dbReference type="ARBA" id="ARBA00022670"/>
    </source>
</evidence>
<dbReference type="FunFam" id="3.90.70.10:FF:000001">
    <property type="entry name" value="Calpain-1 catalytic subunit"/>
    <property type="match status" value="1"/>
</dbReference>
<dbReference type="InterPro" id="IPR033883">
    <property type="entry name" value="C2_III"/>
</dbReference>
<dbReference type="CDD" id="cd00214">
    <property type="entry name" value="Calpain_III"/>
    <property type="match status" value="1"/>
</dbReference>
<evidence type="ECO:0000313" key="6">
    <source>
        <dbReference type="EMBL" id="CAH1790763.1"/>
    </source>
</evidence>
<dbReference type="Gene3D" id="2.60.120.380">
    <property type="match status" value="1"/>
</dbReference>
<dbReference type="GO" id="GO:0005737">
    <property type="term" value="C:cytoplasm"/>
    <property type="evidence" value="ECO:0007669"/>
    <property type="project" value="TreeGrafter"/>
</dbReference>
<dbReference type="SUPFAM" id="SSF54001">
    <property type="entry name" value="Cysteine proteinases"/>
    <property type="match status" value="1"/>
</dbReference>
<protein>
    <submittedName>
        <fullName evidence="6">Uncharacterized protein</fullName>
    </submittedName>
</protein>
<keyword evidence="5" id="KW-0106">Calcium</keyword>
<gene>
    <name evidence="6" type="ORF">OFUS_LOCUS15934</name>
</gene>
<dbReference type="AlphaFoldDB" id="A0A8J1U6V9"/>
<comment type="similarity">
    <text evidence="1">Belongs to the peptidase C2 family.</text>
</comment>
<reference evidence="6" key="1">
    <citation type="submission" date="2022-03" db="EMBL/GenBank/DDBJ databases">
        <authorList>
            <person name="Martin C."/>
        </authorList>
    </citation>
    <scope>NUCLEOTIDE SEQUENCE</scope>
</reference>
<dbReference type="Gene3D" id="1.10.238.10">
    <property type="entry name" value="EF-hand"/>
    <property type="match status" value="1"/>
</dbReference>
<dbReference type="CDD" id="cd00044">
    <property type="entry name" value="CysPc"/>
    <property type="match status" value="1"/>
</dbReference>
<evidence type="ECO:0000256" key="3">
    <source>
        <dbReference type="ARBA" id="ARBA00022801"/>
    </source>
</evidence>
<dbReference type="InterPro" id="IPR002048">
    <property type="entry name" value="EF_hand_dom"/>
</dbReference>
<dbReference type="PROSITE" id="PS50222">
    <property type="entry name" value="EF_HAND_2"/>
    <property type="match status" value="1"/>
</dbReference>
<dbReference type="PRINTS" id="PR00704">
    <property type="entry name" value="CALPAIN"/>
</dbReference>
<accession>A0A8J1U6V9</accession>
<dbReference type="InterPro" id="IPR001300">
    <property type="entry name" value="Peptidase_C2_calpain_cat"/>
</dbReference>
<dbReference type="InterPro" id="IPR036213">
    <property type="entry name" value="Calpain_III_sf"/>
</dbReference>
<dbReference type="Proteomes" id="UP000749559">
    <property type="component" value="Unassembled WGS sequence"/>
</dbReference>
<dbReference type="Gene3D" id="3.90.70.10">
    <property type="entry name" value="Cysteine proteinases"/>
    <property type="match status" value="1"/>
</dbReference>
<dbReference type="PROSITE" id="PS00139">
    <property type="entry name" value="THIOL_PROTEASE_CYS"/>
    <property type="match status" value="1"/>
</dbReference>
<keyword evidence="7" id="KW-1185">Reference proteome</keyword>
<name>A0A8J1U6V9_OWEFU</name>
<keyword evidence="2" id="KW-0645">Protease</keyword>
<dbReference type="GO" id="GO:0004198">
    <property type="term" value="F:calcium-dependent cysteine-type endopeptidase activity"/>
    <property type="evidence" value="ECO:0007669"/>
    <property type="project" value="InterPro"/>
</dbReference>
<dbReference type="Pfam" id="PF01067">
    <property type="entry name" value="Calpain_III"/>
    <property type="match status" value="1"/>
</dbReference>
<dbReference type="SUPFAM" id="SSF49758">
    <property type="entry name" value="Calpain large subunit, middle domain (domain III)"/>
    <property type="match status" value="1"/>
</dbReference>
<dbReference type="InterPro" id="IPR011992">
    <property type="entry name" value="EF-hand-dom_pair"/>
</dbReference>
<dbReference type="PANTHER" id="PTHR10183:SF433">
    <property type="entry name" value="CALPAIN-A-RELATED"/>
    <property type="match status" value="1"/>
</dbReference>
<evidence type="ECO:0000256" key="4">
    <source>
        <dbReference type="ARBA" id="ARBA00022807"/>
    </source>
</evidence>
<dbReference type="SMART" id="SM00720">
    <property type="entry name" value="calpain_III"/>
    <property type="match status" value="1"/>
</dbReference>
<dbReference type="SMART" id="SM00230">
    <property type="entry name" value="CysPc"/>
    <property type="match status" value="1"/>
</dbReference>
<dbReference type="PANTHER" id="PTHR10183">
    <property type="entry name" value="CALPAIN"/>
    <property type="match status" value="1"/>
</dbReference>
<organism evidence="6 7">
    <name type="scientific">Owenia fusiformis</name>
    <name type="common">Polychaete worm</name>
    <dbReference type="NCBI Taxonomy" id="6347"/>
    <lineage>
        <taxon>Eukaryota</taxon>
        <taxon>Metazoa</taxon>
        <taxon>Spiralia</taxon>
        <taxon>Lophotrochozoa</taxon>
        <taxon>Annelida</taxon>
        <taxon>Polychaeta</taxon>
        <taxon>Sedentaria</taxon>
        <taxon>Canalipalpata</taxon>
        <taxon>Sabellida</taxon>
        <taxon>Oweniida</taxon>
        <taxon>Oweniidae</taxon>
        <taxon>Owenia</taxon>
    </lineage>
</organism>
<dbReference type="InterPro" id="IPR022682">
    <property type="entry name" value="Calpain_domain_III"/>
</dbReference>
<keyword evidence="3" id="KW-0378">Hydrolase</keyword>
<dbReference type="InterPro" id="IPR022684">
    <property type="entry name" value="Calpain_cysteine_protease"/>
</dbReference>
<dbReference type="GO" id="GO:0006508">
    <property type="term" value="P:proteolysis"/>
    <property type="evidence" value="ECO:0007669"/>
    <property type="project" value="UniProtKB-KW"/>
</dbReference>
<dbReference type="GO" id="GO:0005509">
    <property type="term" value="F:calcium ion binding"/>
    <property type="evidence" value="ECO:0007669"/>
    <property type="project" value="InterPro"/>
</dbReference>
<dbReference type="PROSITE" id="PS00018">
    <property type="entry name" value="EF_HAND_1"/>
    <property type="match status" value="1"/>
</dbReference>
<comment type="caution">
    <text evidence="6">The sequence shown here is derived from an EMBL/GenBank/DDBJ whole genome shotgun (WGS) entry which is preliminary data.</text>
</comment>
<dbReference type="InterPro" id="IPR000169">
    <property type="entry name" value="Pept_cys_AS"/>
</dbReference>
<sequence length="689" mass="79943">MQNHIPFESASEIEEYENIRRDCLRRRILFEDAKFPANDQSLYYSRQPKYRIEWMRPMEISARYNSRPQLFVDGAGRFDLRQGTLGDCWVVASTACMSENMELLYRVIPRGQGFHDGHYAGIFVFLFYRFGQWKEVVIDDRLPTVNGQLFFVHSRAPNEFWGALLEKAYAKLNGSYEALKSGLVADCLTDLTGGIVEGYVLRGEHARYPKNIINVMFKALERQSLIGCGINAVDGVEGESKLPNGLVGGHAYSITDLREIRLISDQGEIPITLVRVRNPWGTRIEWNGPWSDRSPEWNSIPPQDRQAMGLVFRDDGEFWMDFRDFQANMDTLDICNLTPDSPLETPRKWVINQHYDQWKKRLTAGGRPSQIETHWMNPQFKMSLRDADDDDDDICTLVIELSQKDKRRLKHKGSKNHFIGFVIYKCVREFPNVPMPKKYFQYHTYIDKVDYYSDKRQLSKRFSLPPGEYVVVPSTYHPDEESEFMLRICFEKDNHSELPAETAEVPTTNPIPNRDPAIHTMENSFKQFFYDISGEDMECDVYEFRKVLNNGLRNDENHKDIGLDACKSMVSLVDVDHSGKLGYNEFVFLWDSLKMWKKTFYSYDADGTGSINSFELRNALAAHGYKLTTHLLHALMVRFEDESHQISLDNFLICMARLILLSNSFKKYENNTGNAVFTLQEYFQEAVVL</sequence>
<dbReference type="InterPro" id="IPR018247">
    <property type="entry name" value="EF_Hand_1_Ca_BS"/>
</dbReference>
<evidence type="ECO:0000313" key="7">
    <source>
        <dbReference type="Proteomes" id="UP000749559"/>
    </source>
</evidence>
<evidence type="ECO:0000256" key="1">
    <source>
        <dbReference type="ARBA" id="ARBA00007623"/>
    </source>
</evidence>
<dbReference type="InterPro" id="IPR022683">
    <property type="entry name" value="Calpain_III"/>
</dbReference>
<dbReference type="SMART" id="SM00054">
    <property type="entry name" value="EFh"/>
    <property type="match status" value="2"/>
</dbReference>
<evidence type="ECO:0000256" key="5">
    <source>
        <dbReference type="ARBA" id="ARBA00022837"/>
    </source>
</evidence>
<dbReference type="OrthoDB" id="424753at2759"/>
<dbReference type="Pfam" id="PF00648">
    <property type="entry name" value="Peptidase_C2"/>
    <property type="match status" value="1"/>
</dbReference>